<dbReference type="RefSeq" id="WP_189054641.1">
    <property type="nucleotide sequence ID" value="NZ_BMMK01000003.1"/>
</dbReference>
<evidence type="ECO:0000256" key="2">
    <source>
        <dbReference type="ARBA" id="ARBA00023239"/>
    </source>
</evidence>
<proteinExistence type="predicted"/>
<dbReference type="Proteomes" id="UP000637578">
    <property type="component" value="Unassembled WGS sequence"/>
</dbReference>
<keyword evidence="2" id="KW-0456">Lyase</keyword>
<accession>A0A8J3CA33</accession>
<reference evidence="3" key="2">
    <citation type="submission" date="2020-09" db="EMBL/GenBank/DDBJ databases">
        <authorList>
            <person name="Sun Q."/>
            <person name="Zhou Y."/>
        </authorList>
    </citation>
    <scope>NUCLEOTIDE SEQUENCE</scope>
    <source>
        <strain evidence="3">CGMCC 4.5737</strain>
    </source>
</reference>
<dbReference type="AlphaFoldDB" id="A0A8J3CA33"/>
<sequence length="227" mass="23758">MTLVLVAHGSRNPAGGMVIRRVAAAVRERLNSVPVRVAYADVARPTVGEVLRELNGPAVVVPAFLAAGYHVRVDVPNQVAESARPDALVTPGLGPHPLLVAAAHERLLAAGWRPGDGVVLAAAGSADPRAVADVRRAAALLSARLGDAVRTAFVTTVEPEVGKAVADARKRYDRVLIASWLLAPGVFHRVLLGARADAVADPLGAHSRVVDLVVRRYLDARCYPAAA</sequence>
<evidence type="ECO:0000313" key="3">
    <source>
        <dbReference type="EMBL" id="GGM42268.1"/>
    </source>
</evidence>
<dbReference type="SUPFAM" id="SSF53800">
    <property type="entry name" value="Chelatase"/>
    <property type="match status" value="1"/>
</dbReference>
<evidence type="ECO:0008006" key="5">
    <source>
        <dbReference type="Google" id="ProtNLM"/>
    </source>
</evidence>
<dbReference type="EMBL" id="BMMK01000003">
    <property type="protein sequence ID" value="GGM42268.1"/>
    <property type="molecule type" value="Genomic_DNA"/>
</dbReference>
<comment type="caution">
    <text evidence="3">The sequence shown here is derived from an EMBL/GenBank/DDBJ whole genome shotgun (WGS) entry which is preliminary data.</text>
</comment>
<organism evidence="3 4">
    <name type="scientific">Longimycelium tulufanense</name>
    <dbReference type="NCBI Taxonomy" id="907463"/>
    <lineage>
        <taxon>Bacteria</taxon>
        <taxon>Bacillati</taxon>
        <taxon>Actinomycetota</taxon>
        <taxon>Actinomycetes</taxon>
        <taxon>Pseudonocardiales</taxon>
        <taxon>Pseudonocardiaceae</taxon>
        <taxon>Longimycelium</taxon>
    </lineage>
</organism>
<dbReference type="PANTHER" id="PTHR33542:SF5">
    <property type="entry name" value="FERROCHELATASE CHE1"/>
    <property type="match status" value="1"/>
</dbReference>
<dbReference type="Pfam" id="PF01903">
    <property type="entry name" value="CbiX"/>
    <property type="match status" value="2"/>
</dbReference>
<dbReference type="GO" id="GO:0016829">
    <property type="term" value="F:lyase activity"/>
    <property type="evidence" value="ECO:0007669"/>
    <property type="project" value="UniProtKB-KW"/>
</dbReference>
<protein>
    <recommendedName>
        <fullName evidence="5">Sirohydrochlorin ferrochelatase</fullName>
    </recommendedName>
</protein>
<gene>
    <name evidence="3" type="ORF">GCM10012275_11560</name>
</gene>
<evidence type="ECO:0000313" key="4">
    <source>
        <dbReference type="Proteomes" id="UP000637578"/>
    </source>
</evidence>
<dbReference type="InterPro" id="IPR050963">
    <property type="entry name" value="Sirohydro_Cobaltochel/CbiX"/>
</dbReference>
<name>A0A8J3CA33_9PSEU</name>
<dbReference type="InterPro" id="IPR002762">
    <property type="entry name" value="CbiX-like"/>
</dbReference>
<dbReference type="Gene3D" id="3.40.50.1400">
    <property type="match status" value="2"/>
</dbReference>
<keyword evidence="4" id="KW-1185">Reference proteome</keyword>
<keyword evidence="1" id="KW-0479">Metal-binding</keyword>
<reference evidence="3" key="1">
    <citation type="journal article" date="2014" name="Int. J. Syst. Evol. Microbiol.">
        <title>Complete genome sequence of Corynebacterium casei LMG S-19264T (=DSM 44701T), isolated from a smear-ripened cheese.</title>
        <authorList>
            <consortium name="US DOE Joint Genome Institute (JGI-PGF)"/>
            <person name="Walter F."/>
            <person name="Albersmeier A."/>
            <person name="Kalinowski J."/>
            <person name="Ruckert C."/>
        </authorList>
    </citation>
    <scope>NUCLEOTIDE SEQUENCE</scope>
    <source>
        <strain evidence="3">CGMCC 4.5737</strain>
    </source>
</reference>
<dbReference type="PANTHER" id="PTHR33542">
    <property type="entry name" value="SIROHYDROCHLORIN FERROCHELATASE, CHLOROPLASTIC"/>
    <property type="match status" value="1"/>
</dbReference>
<dbReference type="CDD" id="cd03416">
    <property type="entry name" value="CbiX_SirB_N"/>
    <property type="match status" value="1"/>
</dbReference>
<dbReference type="GO" id="GO:0046872">
    <property type="term" value="F:metal ion binding"/>
    <property type="evidence" value="ECO:0007669"/>
    <property type="project" value="UniProtKB-KW"/>
</dbReference>
<evidence type="ECO:0000256" key="1">
    <source>
        <dbReference type="ARBA" id="ARBA00022723"/>
    </source>
</evidence>